<accession>A0A9E7CYR9</accession>
<accession>T0DUE7</accession>
<evidence type="ECO:0000313" key="2">
    <source>
        <dbReference type="EMBL" id="UNO49386.1"/>
    </source>
</evidence>
<evidence type="ECO:0000259" key="1">
    <source>
        <dbReference type="Pfam" id="PF13401"/>
    </source>
</evidence>
<dbReference type="InterPro" id="IPR049945">
    <property type="entry name" value="AAA_22"/>
</dbReference>
<proteinExistence type="predicted"/>
<protein>
    <submittedName>
        <fullName evidence="2">ATP-binding protein</fullName>
    </submittedName>
</protein>
<evidence type="ECO:0000313" key="3">
    <source>
        <dbReference type="Proteomes" id="UP000829401"/>
    </source>
</evidence>
<feature type="domain" description="ORC1/DEAH AAA+ ATPase" evidence="1">
    <location>
        <begin position="136"/>
        <end position="288"/>
    </location>
</feature>
<keyword evidence="3" id="KW-1185">Reference proteome</keyword>
<dbReference type="InterPro" id="IPR027417">
    <property type="entry name" value="P-loop_NTPase"/>
</dbReference>
<dbReference type="KEGG" id="aaco:K1I37_02175"/>
<dbReference type="RefSeq" id="WP_021294770.1">
    <property type="nucleotide sequence ID" value="NZ_AURB01000014.1"/>
</dbReference>
<organism evidence="2 3">
    <name type="scientific">Alicyclobacillus acidoterrestris (strain ATCC 49025 / DSM 3922 / CIP 106132 / NCIMB 13137 / GD3B)</name>
    <dbReference type="NCBI Taxonomy" id="1356854"/>
    <lineage>
        <taxon>Bacteria</taxon>
        <taxon>Bacillati</taxon>
        <taxon>Bacillota</taxon>
        <taxon>Bacilli</taxon>
        <taxon>Bacillales</taxon>
        <taxon>Alicyclobacillaceae</taxon>
        <taxon>Alicyclobacillus</taxon>
    </lineage>
</organism>
<dbReference type="GO" id="GO:0005524">
    <property type="term" value="F:ATP binding"/>
    <property type="evidence" value="ECO:0007669"/>
    <property type="project" value="UniProtKB-KW"/>
</dbReference>
<dbReference type="Gene3D" id="3.40.50.300">
    <property type="entry name" value="P-loop containing nucleotide triphosphate hydrolases"/>
    <property type="match status" value="1"/>
</dbReference>
<name>T0DUE7_ALIAG</name>
<dbReference type="AlphaFoldDB" id="T0DUE7"/>
<dbReference type="eggNOG" id="COG2842">
    <property type="taxonomic scope" value="Bacteria"/>
</dbReference>
<keyword evidence="2" id="KW-0067">ATP-binding</keyword>
<dbReference type="Pfam" id="PF13401">
    <property type="entry name" value="AAA_22"/>
    <property type="match status" value="1"/>
</dbReference>
<reference evidence="3" key="1">
    <citation type="journal article" date="2022" name="G3 (Bethesda)">
        <title>Unveiling the complete genome sequence of Alicyclobacillus acidoterrestris DSM 3922T, a taint-producing strain.</title>
        <authorList>
            <person name="Leonardo I.C."/>
            <person name="Barreto Crespo M.T."/>
            <person name="Gaspar F.B."/>
        </authorList>
    </citation>
    <scope>NUCLEOTIDE SEQUENCE [LARGE SCALE GENOMIC DNA]</scope>
    <source>
        <strain evidence="3">DSM 3922</strain>
    </source>
</reference>
<sequence length="554" mass="62322">MEPMNKVLIPNGCEAVVAEYIDQDVVDYRFSPFIEALPPILSQEEVIDHLAVYPPFDPKERQLETHIRFHLVQRLFQYFQPLSVHLDLESRISRLIRQGYVYRNPIQPGFLEQIDGGQEWMRNRTVELSRNQAFRSTQSALTIIGPSGLGKSTAINRILSLYPQVIVHSEYKGTPFSAYQITWLKLDCPHDGSIKGLTIDFFRNVDLLLGTRYYRQYGSARYPISALQPAMSQISRTYGLGLLVIDEIQHLSTAKSQGAEKMLNYFVTLVNTIGIPVVLIGTNKAAGVLQSQFRQARRGSGQGDMIWERMKQDANWDLFIEGIWDYQWVRQPVPLTPELSAELYDLSQGILDIAVKIFVMAQIRAMSTGKETLSGHLFRQVAQENLKLVQPMIDVLRSGDIRGLAKYEDIQPIDIGSFIERESSSIKVSEKIKELQVAKKKQVERQAMGVEEESIIKLVELEIPPATAKRLVKKVMEGKGTLTVPSVVKTALALHAQSATDKTEERSTLKGQAVQGDIRIAVAEGKKKGLSAYEVLRQNGIIKPTSNDPLFVVG</sequence>
<dbReference type="SUPFAM" id="SSF52540">
    <property type="entry name" value="P-loop containing nucleoside triphosphate hydrolases"/>
    <property type="match status" value="1"/>
</dbReference>
<dbReference type="EMBL" id="CP080467">
    <property type="protein sequence ID" value="UNO49386.1"/>
    <property type="molecule type" value="Genomic_DNA"/>
</dbReference>
<dbReference type="STRING" id="1356854.N007_18275"/>
<keyword evidence="2" id="KW-0547">Nucleotide-binding</keyword>
<gene>
    <name evidence="2" type="ORF">K1I37_02175</name>
</gene>
<dbReference type="GO" id="GO:0016887">
    <property type="term" value="F:ATP hydrolysis activity"/>
    <property type="evidence" value="ECO:0007669"/>
    <property type="project" value="InterPro"/>
</dbReference>
<dbReference type="Proteomes" id="UP000829401">
    <property type="component" value="Chromosome"/>
</dbReference>